<evidence type="ECO:0000313" key="2">
    <source>
        <dbReference type="EMBL" id="DAB37293.1"/>
    </source>
</evidence>
<dbReference type="SUPFAM" id="SSF51905">
    <property type="entry name" value="FAD/NAD(P)-binding domain"/>
    <property type="match status" value="2"/>
</dbReference>
<dbReference type="EMBL" id="DLUG01000013">
    <property type="protein sequence ID" value="DAB37293.1"/>
    <property type="molecule type" value="Genomic_DNA"/>
</dbReference>
<feature type="non-terminal residue" evidence="2">
    <location>
        <position position="450"/>
    </location>
</feature>
<dbReference type="GO" id="GO:0070221">
    <property type="term" value="P:sulfide oxidation, using sulfide:quinone oxidoreductase"/>
    <property type="evidence" value="ECO:0007669"/>
    <property type="project" value="TreeGrafter"/>
</dbReference>
<proteinExistence type="predicted"/>
<gene>
    <name evidence="2" type="ORF">CFH80_00360</name>
</gene>
<comment type="caution">
    <text evidence="2">The sequence shown here is derived from an EMBL/GenBank/DDBJ whole genome shotgun (WGS) entry which is preliminary data.</text>
</comment>
<dbReference type="PANTHER" id="PTHR10632:SF2">
    <property type="entry name" value="SULFIDE:QUINONE OXIDOREDUCTASE, MITOCHONDRIAL"/>
    <property type="match status" value="1"/>
</dbReference>
<dbReference type="GO" id="GO:0070224">
    <property type="term" value="F:sulfide:quinone oxidoreductase activity"/>
    <property type="evidence" value="ECO:0007669"/>
    <property type="project" value="TreeGrafter"/>
</dbReference>
<accession>A0A2D3WL64</accession>
<name>A0A2D3WL64_9BACT</name>
<dbReference type="AlphaFoldDB" id="A0A2D3WL64"/>
<dbReference type="InterPro" id="IPR006311">
    <property type="entry name" value="TAT_signal"/>
</dbReference>
<dbReference type="Proteomes" id="UP000231638">
    <property type="component" value="Unassembled WGS sequence"/>
</dbReference>
<sequence>MKSDKIIEEILGEIEKHEGVLSRRDAMKLLAASPIAAGVLAGTTTTTEAFASSDAKGKIVIVGGGLAGVATAAKLTNKLSNPDITIIEPNPHSVSYQPGQTLVAAGVWQKSDITYDTANFIPKGTKWIKEMVVSFDPANNKVKTQSGMEVAYDYLVVATGLVLDFASIKGLEGEIMSSGDNEIVRKKVGKNGVYSIYFADGAVDTYKGIQELIAKAKAHTGSEKLQAIFTDPATAIKCGGAPKKIMYIIHDLLTKAGVRDKVEMTFCPSGDKMFGVPEYNDAIFEQFKKRGFKWEFKTNLVAIDTEKKVATFENKWLEKGEYDEDLKEYTMIPMSKNIEKKYDFIHITPPQKAPDLVGKSPIGSSKGWVPVVKETLQHVTYKNVFAIGDVAALPMGKTGGSARKEYAVLVDNLIAVMEKKEKLPAAYDGYTVCPLITSLGTVMLAEFNWT</sequence>
<organism evidence="2 3">
    <name type="scientific">Sulfurospirillum cavolei</name>
    <dbReference type="NCBI Taxonomy" id="366522"/>
    <lineage>
        <taxon>Bacteria</taxon>
        <taxon>Pseudomonadati</taxon>
        <taxon>Campylobacterota</taxon>
        <taxon>Epsilonproteobacteria</taxon>
        <taxon>Campylobacterales</taxon>
        <taxon>Sulfurospirillaceae</taxon>
        <taxon>Sulfurospirillum</taxon>
    </lineage>
</organism>
<dbReference type="InterPro" id="IPR036188">
    <property type="entry name" value="FAD/NAD-bd_sf"/>
</dbReference>
<feature type="domain" description="FAD/NAD(P)-binding" evidence="1">
    <location>
        <begin position="58"/>
        <end position="173"/>
    </location>
</feature>
<dbReference type="InterPro" id="IPR015904">
    <property type="entry name" value="Sulphide_quinone_reductase"/>
</dbReference>
<reference evidence="2 3" key="1">
    <citation type="journal article" date="2017" name="Front. Microbiol.">
        <title>Comparative Genomic Analysis of the Class Epsilonproteobacteria and Proposed Reclassification to Epsilonbacteraeota (phyl. nov.).</title>
        <authorList>
            <person name="Waite D.W."/>
            <person name="Vanwonterghem I."/>
            <person name="Rinke C."/>
            <person name="Parks D.H."/>
            <person name="Zhang Y."/>
            <person name="Takai K."/>
            <person name="Sievert S.M."/>
            <person name="Simon J."/>
            <person name="Campbell B.J."/>
            <person name="Hanson T.E."/>
            <person name="Woyke T."/>
            <person name="Klotz M.G."/>
            <person name="Hugenholtz P."/>
        </authorList>
    </citation>
    <scope>NUCLEOTIDE SEQUENCE [LARGE SCALE GENOMIC DNA]</scope>
    <source>
        <strain evidence="2">UBA11420</strain>
    </source>
</reference>
<dbReference type="PRINTS" id="PR00368">
    <property type="entry name" value="FADPNR"/>
</dbReference>
<dbReference type="GO" id="GO:0071949">
    <property type="term" value="F:FAD binding"/>
    <property type="evidence" value="ECO:0007669"/>
    <property type="project" value="TreeGrafter"/>
</dbReference>
<dbReference type="Gene3D" id="3.50.50.100">
    <property type="match status" value="1"/>
</dbReference>
<dbReference type="PANTHER" id="PTHR10632">
    <property type="entry name" value="SULFIDE:QUINONE OXIDOREDUCTASE"/>
    <property type="match status" value="1"/>
</dbReference>
<evidence type="ECO:0000259" key="1">
    <source>
        <dbReference type="Pfam" id="PF07992"/>
    </source>
</evidence>
<dbReference type="Pfam" id="PF07992">
    <property type="entry name" value="Pyr_redox_2"/>
    <property type="match status" value="1"/>
</dbReference>
<protein>
    <submittedName>
        <fullName evidence="2">Sulfide:quinone reductase</fullName>
    </submittedName>
</protein>
<dbReference type="STRING" id="366522.GCA_001548055_01262"/>
<evidence type="ECO:0000313" key="3">
    <source>
        <dbReference type="Proteomes" id="UP000231638"/>
    </source>
</evidence>
<dbReference type="PROSITE" id="PS51318">
    <property type="entry name" value="TAT"/>
    <property type="match status" value="1"/>
</dbReference>
<dbReference type="InterPro" id="IPR023753">
    <property type="entry name" value="FAD/NAD-binding_dom"/>
</dbReference>